<evidence type="ECO:0000313" key="2">
    <source>
        <dbReference type="Proteomes" id="UP001595616"/>
    </source>
</evidence>
<reference evidence="2" key="1">
    <citation type="journal article" date="2019" name="Int. J. Syst. Evol. Microbiol.">
        <title>The Global Catalogue of Microorganisms (GCM) 10K type strain sequencing project: providing services to taxonomists for standard genome sequencing and annotation.</title>
        <authorList>
            <consortium name="The Broad Institute Genomics Platform"/>
            <consortium name="The Broad Institute Genome Sequencing Center for Infectious Disease"/>
            <person name="Wu L."/>
            <person name="Ma J."/>
        </authorList>
    </citation>
    <scope>NUCLEOTIDE SEQUENCE [LARGE SCALE GENOMIC DNA]</scope>
    <source>
        <strain evidence="2">CECT 7956</strain>
    </source>
</reference>
<gene>
    <name evidence="1" type="ORF">ACFOOI_20785</name>
</gene>
<proteinExistence type="predicted"/>
<keyword evidence="2" id="KW-1185">Reference proteome</keyword>
<evidence type="ECO:0008006" key="3">
    <source>
        <dbReference type="Google" id="ProtNLM"/>
    </source>
</evidence>
<comment type="caution">
    <text evidence="1">The sequence shown here is derived from an EMBL/GenBank/DDBJ whole genome shotgun (WGS) entry which is preliminary data.</text>
</comment>
<organism evidence="1 2">
    <name type="scientific">Lacihabitans lacunae</name>
    <dbReference type="NCBI Taxonomy" id="1028214"/>
    <lineage>
        <taxon>Bacteria</taxon>
        <taxon>Pseudomonadati</taxon>
        <taxon>Bacteroidota</taxon>
        <taxon>Cytophagia</taxon>
        <taxon>Cytophagales</taxon>
        <taxon>Leadbetterellaceae</taxon>
        <taxon>Lacihabitans</taxon>
    </lineage>
</organism>
<protein>
    <recommendedName>
        <fullName evidence="3">Tetratricopeptide repeat protein</fullName>
    </recommendedName>
</protein>
<accession>A0ABV7Z0N0</accession>
<name>A0ABV7Z0N0_9BACT</name>
<dbReference type="Proteomes" id="UP001595616">
    <property type="component" value="Unassembled WGS sequence"/>
</dbReference>
<dbReference type="RefSeq" id="WP_379840019.1">
    <property type="nucleotide sequence ID" value="NZ_JBHRYQ010000001.1"/>
</dbReference>
<sequence>MKTLLFFLFIPCVSFSQIDYRVDYYPYTNKAENELVKGDYIAAVNSYNEAFKVKGSVFAKDLYNASAAKLLQKDPEGAKKYLIKLAKKGVPAEFLEKKPIGTMFGSWWYDYKPFYQQVFEVSKEANQNEIWTKFDSLSILQYHLEEETSTFPYIINGKKVQIKVKDYDPKMFSDSLYFTNKKINYYTDTSLIKSDFKVFNDSLKVVLEEKENEFFEILEKHGFVSEELLFAATNNSANLPSKRVKRYILNYDRNLDLIFNTQADFLRWYLMPMSFRLNMDLPRPVVKENLEIKNQILEGLKNGKILPEVANTLQNYNVGIHRSNKVLIKVNIENRSDCDQSGREFEVYLKNTSKVILSEEETNNKRAEFGLCSIQNQLLKDIYIHTSNMYFMLNTDTAFEETTVSSCETAALVLKDAVLIKNLN</sequence>
<evidence type="ECO:0000313" key="1">
    <source>
        <dbReference type="EMBL" id="MFC3813114.1"/>
    </source>
</evidence>
<dbReference type="EMBL" id="JBHRYQ010000001">
    <property type="protein sequence ID" value="MFC3813114.1"/>
    <property type="molecule type" value="Genomic_DNA"/>
</dbReference>